<proteinExistence type="predicted"/>
<protein>
    <submittedName>
        <fullName evidence="1">Uncharacterized protein</fullName>
    </submittedName>
</protein>
<reference evidence="2" key="1">
    <citation type="submission" date="2016-10" db="EMBL/GenBank/DDBJ databases">
        <authorList>
            <person name="Varghese N."/>
            <person name="Submissions S."/>
        </authorList>
    </citation>
    <scope>NUCLEOTIDE SEQUENCE [LARGE SCALE GENOMIC DNA]</scope>
    <source>
        <strain evidence="2">SLH 33</strain>
    </source>
</reference>
<evidence type="ECO:0000313" key="2">
    <source>
        <dbReference type="Proteomes" id="UP000243338"/>
    </source>
</evidence>
<dbReference type="Proteomes" id="UP000243338">
    <property type="component" value="Unassembled WGS sequence"/>
</dbReference>
<evidence type="ECO:0000313" key="1">
    <source>
        <dbReference type="EMBL" id="SET02228.1"/>
    </source>
</evidence>
<dbReference type="EMBL" id="FOHQ01000006">
    <property type="protein sequence ID" value="SET02228.1"/>
    <property type="molecule type" value="Genomic_DNA"/>
</dbReference>
<dbReference type="AlphaFoldDB" id="A0A1I0B6A4"/>
<accession>A0A1I0B6A4</accession>
<organism evidence="1 2">
    <name type="scientific">Methanococcoides vulcani</name>
    <dbReference type="NCBI Taxonomy" id="1353158"/>
    <lineage>
        <taxon>Archaea</taxon>
        <taxon>Methanobacteriati</taxon>
        <taxon>Methanobacteriota</taxon>
        <taxon>Stenosarchaea group</taxon>
        <taxon>Methanomicrobia</taxon>
        <taxon>Methanosarcinales</taxon>
        <taxon>Methanosarcinaceae</taxon>
        <taxon>Methanococcoides</taxon>
    </lineage>
</organism>
<sequence>MNTKEFEKYCSNLVTEHPEHIEMLMRSSDRMQQAYALLI</sequence>
<gene>
    <name evidence="1" type="ORF">SAMN04488587_1994</name>
</gene>
<name>A0A1I0B6A4_9EURY</name>
<keyword evidence="2" id="KW-1185">Reference proteome</keyword>